<dbReference type="PANTHER" id="PTHR30097">
    <property type="entry name" value="CATION EFFLUX SYSTEM PROTEIN CUSB"/>
    <property type="match status" value="1"/>
</dbReference>
<dbReference type="FunFam" id="2.40.420.20:FF:000006">
    <property type="entry name" value="RND family efflux transporter MFP subunit"/>
    <property type="match status" value="1"/>
</dbReference>
<dbReference type="GO" id="GO:0030313">
    <property type="term" value="C:cell envelope"/>
    <property type="evidence" value="ECO:0007669"/>
    <property type="project" value="TreeGrafter"/>
</dbReference>
<dbReference type="Gene3D" id="2.40.30.170">
    <property type="match status" value="1"/>
</dbReference>
<dbReference type="NCBIfam" id="TIGR01730">
    <property type="entry name" value="RND_mfp"/>
    <property type="match status" value="1"/>
</dbReference>
<dbReference type="InterPro" id="IPR051909">
    <property type="entry name" value="MFP_Cation_Efflux"/>
</dbReference>
<keyword evidence="2" id="KW-0813">Transport</keyword>
<dbReference type="KEGG" id="ctai:NCTC12078_01706"/>
<accession>A0A4U8WEB7</accession>
<dbReference type="SUPFAM" id="SSF111369">
    <property type="entry name" value="HlyD-like secretion proteins"/>
    <property type="match status" value="1"/>
</dbReference>
<evidence type="ECO:0000313" key="6">
    <source>
        <dbReference type="Proteomes" id="UP000290013"/>
    </source>
</evidence>
<dbReference type="GO" id="GO:0015679">
    <property type="term" value="P:plasma membrane copper ion transport"/>
    <property type="evidence" value="ECO:0007669"/>
    <property type="project" value="TreeGrafter"/>
</dbReference>
<dbReference type="AlphaFoldDB" id="A0A4U8WEB7"/>
<keyword evidence="5" id="KW-0449">Lipoprotein</keyword>
<gene>
    <name evidence="5" type="ORF">NCTC12078_01706</name>
</gene>
<dbReference type="Gene3D" id="2.40.420.20">
    <property type="match status" value="1"/>
</dbReference>
<dbReference type="Gene3D" id="1.10.287.470">
    <property type="entry name" value="Helix hairpin bin"/>
    <property type="match status" value="1"/>
</dbReference>
<dbReference type="PANTHER" id="PTHR30097:SF4">
    <property type="entry name" value="SLR6042 PROTEIN"/>
    <property type="match status" value="1"/>
</dbReference>
<dbReference type="Proteomes" id="UP000290013">
    <property type="component" value="Chromosome"/>
</dbReference>
<dbReference type="GO" id="GO:0022857">
    <property type="term" value="F:transmembrane transporter activity"/>
    <property type="evidence" value="ECO:0007669"/>
    <property type="project" value="InterPro"/>
</dbReference>
<sequence>MSKASFWVLMFVLMFVGCKQNATQEHGQEHEAGGLEPLAYTLYSEKSELFVEFKPLVVGSTSKFATHLTILGDEFKALNEAKVTVSLIVGEDGIRASVDSASSPGIFRLALSPKKAGKGKLVFDIVTKDYTDQIVINDITVYPNDKEVLKNQVHEANSNEISYLKEQAWKVPFANMEVQPTDYHTVIKTSGMVVPAPGDEAVVAAKSDGIVKFTNNNLTVGLPIRAGTSMFSISGGGVAQGNIDATVQQARATYNQAKANYERAKELVKDQIVSQREFLDAKVAFENAQTAYNMVGKNYNSGSGQSNTASISGFISSILVTDGQFVTAGTPLAIISKNQRLLLQANVSQKYFNVLPSIASANFKIAGSDAVLNTQDLNGKVVSFGRNAAAQGGFLPLLFEVDNSTSIVPGTAVEFFLKSTAIPNAIVIPVSALIDEQGNFFVYVQTGGESFEKKAVTLGENDGEIVQVLNGLKVGERVVTKGAYQIKLSAASGTMPAHGHEH</sequence>
<organism evidence="5 6">
    <name type="scientific">Chryseobacterium taihuense</name>
    <dbReference type="NCBI Taxonomy" id="1141221"/>
    <lineage>
        <taxon>Bacteria</taxon>
        <taxon>Pseudomonadati</taxon>
        <taxon>Bacteroidota</taxon>
        <taxon>Flavobacteriia</taxon>
        <taxon>Flavobacteriales</taxon>
        <taxon>Weeksellaceae</taxon>
        <taxon>Chryseobacterium group</taxon>
        <taxon>Chryseobacterium</taxon>
    </lineage>
</organism>
<feature type="domain" description="CzcB-like alpha-helical hairpin" evidence="3">
    <location>
        <begin position="245"/>
        <end position="292"/>
    </location>
</feature>
<dbReference type="GO" id="GO:0060003">
    <property type="term" value="P:copper ion export"/>
    <property type="evidence" value="ECO:0007669"/>
    <property type="project" value="TreeGrafter"/>
</dbReference>
<comment type="similarity">
    <text evidence="1">Belongs to the membrane fusion protein (MFP) (TC 8.A.1) family.</text>
</comment>
<dbReference type="GO" id="GO:0016020">
    <property type="term" value="C:membrane"/>
    <property type="evidence" value="ECO:0007669"/>
    <property type="project" value="InterPro"/>
</dbReference>
<dbReference type="Pfam" id="PF25893">
    <property type="entry name" value="HH_CzcB"/>
    <property type="match status" value="1"/>
</dbReference>
<evidence type="ECO:0000256" key="1">
    <source>
        <dbReference type="ARBA" id="ARBA00009477"/>
    </source>
</evidence>
<dbReference type="EMBL" id="LR215974">
    <property type="protein sequence ID" value="VFB03690.1"/>
    <property type="molecule type" value="Genomic_DNA"/>
</dbReference>
<feature type="domain" description="CzcB-like C-terminal circularly permuted SH3-like" evidence="4">
    <location>
        <begin position="426"/>
        <end position="487"/>
    </location>
</feature>
<name>A0A4U8WEB7_9FLAO</name>
<evidence type="ECO:0000259" key="4">
    <source>
        <dbReference type="Pfam" id="PF25975"/>
    </source>
</evidence>
<dbReference type="InterPro" id="IPR058649">
    <property type="entry name" value="CzcB_C"/>
</dbReference>
<dbReference type="InterPro" id="IPR058648">
    <property type="entry name" value="HH_CzcB-like"/>
</dbReference>
<dbReference type="Pfam" id="PF25975">
    <property type="entry name" value="CzcB_C"/>
    <property type="match status" value="1"/>
</dbReference>
<protein>
    <submittedName>
        <fullName evidence="5">Periplasmic multidrug efflux lipoprotein</fullName>
    </submittedName>
</protein>
<evidence type="ECO:0000259" key="3">
    <source>
        <dbReference type="Pfam" id="PF25893"/>
    </source>
</evidence>
<reference evidence="5 6" key="1">
    <citation type="submission" date="2019-02" db="EMBL/GenBank/DDBJ databases">
        <authorList>
            <consortium name="Pathogen Informatics"/>
        </authorList>
    </citation>
    <scope>NUCLEOTIDE SEQUENCE [LARGE SCALE GENOMIC DNA]</scope>
    <source>
        <strain evidence="5 6">3012STDY6944375</strain>
    </source>
</reference>
<evidence type="ECO:0000313" key="5">
    <source>
        <dbReference type="EMBL" id="VFB03690.1"/>
    </source>
</evidence>
<dbReference type="PROSITE" id="PS51257">
    <property type="entry name" value="PROKAR_LIPOPROTEIN"/>
    <property type="match status" value="1"/>
</dbReference>
<dbReference type="RefSeq" id="WP_130914205.1">
    <property type="nucleotide sequence ID" value="NZ_LR215974.1"/>
</dbReference>
<dbReference type="Gene3D" id="2.40.50.100">
    <property type="match status" value="1"/>
</dbReference>
<dbReference type="InterPro" id="IPR006143">
    <property type="entry name" value="RND_pump_MFP"/>
</dbReference>
<evidence type="ECO:0000256" key="2">
    <source>
        <dbReference type="ARBA" id="ARBA00022448"/>
    </source>
</evidence>
<proteinExistence type="inferred from homology"/>